<dbReference type="Gene3D" id="3.40.190.10">
    <property type="entry name" value="Periplasmic binding protein-like II"/>
    <property type="match status" value="3"/>
</dbReference>
<dbReference type="Pfam" id="PF00497">
    <property type="entry name" value="SBP_bac_3"/>
    <property type="match status" value="1"/>
</dbReference>
<proteinExistence type="predicted"/>
<evidence type="ECO:0000256" key="3">
    <source>
        <dbReference type="ARBA" id="ARBA00022692"/>
    </source>
</evidence>
<keyword evidence="8" id="KW-0325">Glycoprotein</keyword>
<evidence type="ECO:0000313" key="13">
    <source>
        <dbReference type="EMBL" id="KIM00006.1"/>
    </source>
</evidence>
<dbReference type="GO" id="GO:0015276">
    <property type="term" value="F:ligand-gated monoatomic ion channel activity"/>
    <property type="evidence" value="ECO:0007669"/>
    <property type="project" value="InterPro"/>
</dbReference>
<keyword evidence="14" id="KW-1185">Reference proteome</keyword>
<dbReference type="Proteomes" id="UP000031971">
    <property type="component" value="Unassembled WGS sequence"/>
</dbReference>
<evidence type="ECO:0000313" key="14">
    <source>
        <dbReference type="Proteomes" id="UP000031971"/>
    </source>
</evidence>
<dbReference type="Pfam" id="PF00060">
    <property type="entry name" value="Lig_chan"/>
    <property type="match status" value="1"/>
</dbReference>
<feature type="domain" description="Solute-binding protein family 3/N-terminal" evidence="11">
    <location>
        <begin position="24"/>
        <end position="352"/>
    </location>
</feature>
<evidence type="ECO:0000256" key="7">
    <source>
        <dbReference type="ARBA" id="ARBA00023170"/>
    </source>
</evidence>
<reference evidence="13 14" key="1">
    <citation type="submission" date="2015-01" db="EMBL/GenBank/DDBJ databases">
        <title>Genome Sequence of Magnetospirillum magnetotacticum Strain MS-1.</title>
        <authorList>
            <person name="Marinov G.K."/>
            <person name="Smalley M.D."/>
            <person name="DeSalvo G."/>
        </authorList>
    </citation>
    <scope>NUCLEOTIDE SEQUENCE [LARGE SCALE GENOMIC DNA]</scope>
    <source>
        <strain evidence="13 14">MS-1</strain>
    </source>
</reference>
<accession>A0A0C2YZC7</accession>
<dbReference type="InterPro" id="IPR001320">
    <property type="entry name" value="Iontro_rcpt_C"/>
</dbReference>
<keyword evidence="6 10" id="KW-0472">Membrane</keyword>
<evidence type="ECO:0000256" key="2">
    <source>
        <dbReference type="ARBA" id="ARBA00022448"/>
    </source>
</evidence>
<dbReference type="STRING" id="272627.CCC_02794"/>
<dbReference type="InterPro" id="IPR001638">
    <property type="entry name" value="Solute-binding_3/MltF_N"/>
</dbReference>
<keyword evidence="7" id="KW-0675">Receptor</keyword>
<evidence type="ECO:0000256" key="4">
    <source>
        <dbReference type="ARBA" id="ARBA00022989"/>
    </source>
</evidence>
<keyword evidence="5" id="KW-0406">Ion transport</keyword>
<evidence type="ECO:0000256" key="9">
    <source>
        <dbReference type="ARBA" id="ARBA00023303"/>
    </source>
</evidence>
<keyword evidence="3 10" id="KW-0812">Transmembrane</keyword>
<dbReference type="SUPFAM" id="SSF53850">
    <property type="entry name" value="Periplasmic binding protein-like II"/>
    <property type="match status" value="1"/>
</dbReference>
<evidence type="ECO:0000259" key="12">
    <source>
        <dbReference type="SMART" id="SM00079"/>
    </source>
</evidence>
<organism evidence="13 14">
    <name type="scientific">Paramagnetospirillum magnetotacticum MS-1</name>
    <dbReference type="NCBI Taxonomy" id="272627"/>
    <lineage>
        <taxon>Bacteria</taxon>
        <taxon>Pseudomonadati</taxon>
        <taxon>Pseudomonadota</taxon>
        <taxon>Alphaproteobacteria</taxon>
        <taxon>Rhodospirillales</taxon>
        <taxon>Magnetospirillaceae</taxon>
        <taxon>Paramagnetospirillum</taxon>
    </lineage>
</organism>
<dbReference type="PANTHER" id="PTHR18966">
    <property type="entry name" value="IONOTROPIC GLUTAMATE RECEPTOR"/>
    <property type="match status" value="1"/>
</dbReference>
<evidence type="ECO:0000256" key="1">
    <source>
        <dbReference type="ARBA" id="ARBA00004141"/>
    </source>
</evidence>
<comment type="subcellular location">
    <subcellularLocation>
        <location evidence="1">Membrane</location>
        <topology evidence="1">Multi-pass membrane protein</topology>
    </subcellularLocation>
</comment>
<feature type="transmembrane region" description="Helical" evidence="10">
    <location>
        <begin position="134"/>
        <end position="155"/>
    </location>
</feature>
<feature type="transmembrane region" description="Helical" evidence="10">
    <location>
        <begin position="198"/>
        <end position="219"/>
    </location>
</feature>
<dbReference type="SMART" id="SM00062">
    <property type="entry name" value="PBPb"/>
    <property type="match status" value="1"/>
</dbReference>
<feature type="transmembrane region" description="Helical" evidence="10">
    <location>
        <begin position="167"/>
        <end position="186"/>
    </location>
</feature>
<dbReference type="AlphaFoldDB" id="A0A0C2YZC7"/>
<dbReference type="Gene3D" id="1.10.287.70">
    <property type="match status" value="1"/>
</dbReference>
<evidence type="ECO:0000259" key="11">
    <source>
        <dbReference type="SMART" id="SM00062"/>
    </source>
</evidence>
<evidence type="ECO:0000256" key="8">
    <source>
        <dbReference type="ARBA" id="ARBA00023180"/>
    </source>
</evidence>
<dbReference type="InterPro" id="IPR015683">
    <property type="entry name" value="Ionotropic_Glu_rcpt"/>
</dbReference>
<dbReference type="SMART" id="SM00079">
    <property type="entry name" value="PBPe"/>
    <property type="match status" value="1"/>
</dbReference>
<name>A0A0C2YZC7_PARME</name>
<evidence type="ECO:0000256" key="6">
    <source>
        <dbReference type="ARBA" id="ARBA00023136"/>
    </source>
</evidence>
<sequence length="355" mass="38964">MAALPLADAWAADGDASVPKTGEVVRVATRVLPPFVMDERGKLNGFSIELWERIAERIGVTTEYVVRPNVTELLSTVRDGKADLAISAISITAQREAQFDFSHPMYDSGLAILVQVGAQHQSFMDIVIQWSTQLLPAMGLGFILVMIPAHLIWFIERRGESDLPVHRSYYPGIVLAAYWVATLMGGQADPMPTRRASRVVAVIGIYVGLVFVAYFTAYATSMLTVQQLKSGISSPSDLIGKTVASVEGSTAAKYLATLRVDTLVFPTVAEAIASTESGKTSAVVYDSPVLRYFASHDGRGRMKLAGPTFREEKYGIAFKQNSTLRKRVNEELLRLREDGTYGDMQVRWFGTEDNS</sequence>
<comment type="caution">
    <text evidence="13">The sequence shown here is derived from an EMBL/GenBank/DDBJ whole genome shotgun (WGS) entry which is preliminary data.</text>
</comment>
<evidence type="ECO:0000256" key="10">
    <source>
        <dbReference type="SAM" id="Phobius"/>
    </source>
</evidence>
<keyword evidence="4 10" id="KW-1133">Transmembrane helix</keyword>
<keyword evidence="2" id="KW-0813">Transport</keyword>
<evidence type="ECO:0000256" key="5">
    <source>
        <dbReference type="ARBA" id="ARBA00023065"/>
    </source>
</evidence>
<dbReference type="EMBL" id="JXSL01000020">
    <property type="protein sequence ID" value="KIM00006.1"/>
    <property type="molecule type" value="Genomic_DNA"/>
</dbReference>
<keyword evidence="9" id="KW-0407">Ion channel</keyword>
<dbReference type="GO" id="GO:0016020">
    <property type="term" value="C:membrane"/>
    <property type="evidence" value="ECO:0007669"/>
    <property type="project" value="UniProtKB-SubCell"/>
</dbReference>
<dbReference type="SUPFAM" id="SSF81324">
    <property type="entry name" value="Voltage-gated potassium channels"/>
    <property type="match status" value="1"/>
</dbReference>
<protein>
    <submittedName>
        <fullName evidence="13">Glutamine ABC transporter periplasmic glutamine-binding protein</fullName>
    </submittedName>
</protein>
<gene>
    <name evidence="13" type="ORF">CCC_02794</name>
</gene>
<feature type="domain" description="Ionotropic glutamate receptor C-terminal" evidence="12">
    <location>
        <begin position="24"/>
        <end position="351"/>
    </location>
</feature>